<keyword evidence="2" id="KW-1185">Reference proteome</keyword>
<dbReference type="Proteomes" id="UP000325517">
    <property type="component" value="Chromosome"/>
</dbReference>
<evidence type="ECO:0000313" key="1">
    <source>
        <dbReference type="EMBL" id="QFF98121.1"/>
    </source>
</evidence>
<accession>A0A5J6SJQ2</accession>
<evidence type="ECO:0000313" key="2">
    <source>
        <dbReference type="Proteomes" id="UP000325517"/>
    </source>
</evidence>
<organism evidence="1 2">
    <name type="scientific">Psychrobacillus glaciei</name>
    <dbReference type="NCBI Taxonomy" id="2283160"/>
    <lineage>
        <taxon>Bacteria</taxon>
        <taxon>Bacillati</taxon>
        <taxon>Bacillota</taxon>
        <taxon>Bacilli</taxon>
        <taxon>Bacillales</taxon>
        <taxon>Bacillaceae</taxon>
        <taxon>Psychrobacillus</taxon>
    </lineage>
</organism>
<dbReference type="KEGG" id="psyo:PB01_04415"/>
<protein>
    <submittedName>
        <fullName evidence="1">HEAT repeat domain-containing protein</fullName>
    </submittedName>
</protein>
<proteinExistence type="predicted"/>
<reference evidence="1 2" key="1">
    <citation type="submission" date="2018-07" db="EMBL/GenBank/DDBJ databases">
        <title>Complete genome sequence of Psychrobacillus sp. PB01, isolated from iceberg, and comparative genome analysis of Psychrobacillus strains.</title>
        <authorList>
            <person name="Lee P.C."/>
        </authorList>
    </citation>
    <scope>NUCLEOTIDE SEQUENCE [LARGE SCALE GENOMIC DNA]</scope>
    <source>
        <strain evidence="1 2">PB01</strain>
    </source>
</reference>
<gene>
    <name evidence="1" type="ORF">PB01_04415</name>
</gene>
<dbReference type="RefSeq" id="WP_151699065.1">
    <property type="nucleotide sequence ID" value="NZ_CP031223.1"/>
</dbReference>
<dbReference type="EMBL" id="CP031223">
    <property type="protein sequence ID" value="QFF98121.1"/>
    <property type="molecule type" value="Genomic_DNA"/>
</dbReference>
<dbReference type="AlphaFoldDB" id="A0A5J6SJQ2"/>
<dbReference type="OrthoDB" id="2655295at2"/>
<name>A0A5J6SJQ2_9BACI</name>
<sequence>MSKKIIKDELPENYEELKKAVNRTASWRARLDAVEELGRYNTSQVIDIMNTRLANDPVYKIQEEAYRILIDFGKDVQLPARKKFEIVKGANKVFLRVKKSLPKDHTFEEFATKLKRMRIDVYDAYEGERGLEWLENEWTNIVTNK</sequence>